<dbReference type="Proteomes" id="UP000063063">
    <property type="component" value="Chromosome 32"/>
</dbReference>
<dbReference type="VEuPathDB" id="TriTrypDB:LPAL13_320039400"/>
<dbReference type="RefSeq" id="XP_010702013.1">
    <property type="nucleotide sequence ID" value="XM_010703711.1"/>
</dbReference>
<feature type="compositionally biased region" description="Low complexity" evidence="1">
    <location>
        <begin position="746"/>
        <end position="756"/>
    </location>
</feature>
<feature type="compositionally biased region" description="Polar residues" evidence="1">
    <location>
        <begin position="605"/>
        <end position="626"/>
    </location>
</feature>
<feature type="compositionally biased region" description="Low complexity" evidence="1">
    <location>
        <begin position="182"/>
        <end position="195"/>
    </location>
</feature>
<organism evidence="2 3">
    <name type="scientific">Leishmania panamensis</name>
    <dbReference type="NCBI Taxonomy" id="5679"/>
    <lineage>
        <taxon>Eukaryota</taxon>
        <taxon>Discoba</taxon>
        <taxon>Euglenozoa</taxon>
        <taxon>Kinetoplastea</taxon>
        <taxon>Metakinetoplastina</taxon>
        <taxon>Trypanosomatida</taxon>
        <taxon>Trypanosomatidae</taxon>
        <taxon>Leishmaniinae</taxon>
        <taxon>Leishmania</taxon>
        <taxon>Leishmania guyanensis species complex</taxon>
    </lineage>
</organism>
<dbReference type="OrthoDB" id="267734at2759"/>
<evidence type="ECO:0000256" key="1">
    <source>
        <dbReference type="SAM" id="MobiDB-lite"/>
    </source>
</evidence>
<feature type="compositionally biased region" description="Low complexity" evidence="1">
    <location>
        <begin position="1400"/>
        <end position="1409"/>
    </location>
</feature>
<accession>A0A088RYL4</accession>
<feature type="compositionally biased region" description="Polar residues" evidence="1">
    <location>
        <begin position="635"/>
        <end position="654"/>
    </location>
</feature>
<feature type="region of interest" description="Disordered" evidence="1">
    <location>
        <begin position="61"/>
        <end position="103"/>
    </location>
</feature>
<dbReference type="KEGG" id="lpan:LPMP_323290"/>
<keyword evidence="3" id="KW-1185">Reference proteome</keyword>
<reference evidence="2 3" key="1">
    <citation type="journal article" date="2015" name="Sci. Rep.">
        <title>The genome of Leishmania panamensis: insights into genomics of the L. (Viannia) subgenus.</title>
        <authorList>
            <person name="Llanes A."/>
            <person name="Restrepo C.M."/>
            <person name="Vecchio G.D."/>
            <person name="Anguizola F.J."/>
            <person name="Lleonart R."/>
        </authorList>
    </citation>
    <scope>NUCLEOTIDE SEQUENCE [LARGE SCALE GENOMIC DNA]</scope>
    <source>
        <strain evidence="2 3">MHOM/PA/94/PSC-1</strain>
    </source>
</reference>
<feature type="region of interest" description="Disordered" evidence="1">
    <location>
        <begin position="746"/>
        <end position="781"/>
    </location>
</feature>
<feature type="compositionally biased region" description="Low complexity" evidence="1">
    <location>
        <begin position="72"/>
        <end position="90"/>
    </location>
</feature>
<proteinExistence type="predicted"/>
<feature type="region of interest" description="Disordered" evidence="1">
    <location>
        <begin position="377"/>
        <end position="403"/>
    </location>
</feature>
<feature type="compositionally biased region" description="Low complexity" evidence="1">
    <location>
        <begin position="1357"/>
        <end position="1367"/>
    </location>
</feature>
<evidence type="ECO:0000313" key="2">
    <source>
        <dbReference type="EMBL" id="AIO01213.1"/>
    </source>
</evidence>
<feature type="region of interest" description="Disordered" evidence="1">
    <location>
        <begin position="171"/>
        <end position="218"/>
    </location>
</feature>
<dbReference type="EMBL" id="CP009401">
    <property type="protein sequence ID" value="AIO01213.1"/>
    <property type="molecule type" value="Genomic_DNA"/>
</dbReference>
<feature type="region of interest" description="Disordered" evidence="1">
    <location>
        <begin position="536"/>
        <end position="654"/>
    </location>
</feature>
<name>A0A088RYL4_LEIPA</name>
<feature type="compositionally biased region" description="Basic and acidic residues" evidence="1">
    <location>
        <begin position="1341"/>
        <end position="1351"/>
    </location>
</feature>
<dbReference type="GeneID" id="22578070"/>
<dbReference type="VEuPathDB" id="TriTrypDB:LPMP_323290"/>
<gene>
    <name evidence="2" type="ORF">LPMP_323290</name>
</gene>
<feature type="region of interest" description="Disordered" evidence="1">
    <location>
        <begin position="1339"/>
        <end position="1409"/>
    </location>
</feature>
<feature type="compositionally biased region" description="Basic and acidic residues" evidence="1">
    <location>
        <begin position="196"/>
        <end position="209"/>
    </location>
</feature>
<evidence type="ECO:0000313" key="3">
    <source>
        <dbReference type="Proteomes" id="UP000063063"/>
    </source>
</evidence>
<protein>
    <recommendedName>
        <fullName evidence="4">SWIM-type domain-containing protein</fullName>
    </recommendedName>
</protein>
<sequence>MHILGGASESSALDHEAHLGEQPIRELVQLPAKRPQVPSELSFHSSFFSYTIDSPSWGEPRLTSKSPAFTMSSSRAASPRSRTPSQRTGSLSPQSQPVAPASLSAVREAERRLDMKDEKTFLLSSSLSSSAVLGGTCCTTSQLTTPSLTVPLPLVAARTMATQVLPRCTDVEGQHHSRASQLPRTSSPPSSLTSRTADRPWGEEYELRRSGSSAKEPGVADTVLTLPLAALGEVPLPTPRLSSSSFSASLPAVSPLSALAASFSETPSCTPLSHLATTLLYTDDADPLADELRAESRINAAALSWVPLPLPTIPIKKSRLQRRAATRPPHLGDYSDAQCVSEVGAHPAVKQMWTRRKTKKGAVPTGEVVSVVQGGMLTPATLPQQPSSAGRRRTSSKAATRGTDQSAFATMASNAAEPVPIPGPAAALNQSEVREGLRSLTESSTRHSPAFRTDLEHLSLSATFPKQSKRHRQQELAVLADDVPLFDLFATGSYLSANATSMAPAACQSPVTPLVSPLSQGERLKRTRCRMAGVPQAAAAGVEDRAAPSAGRVAVETRRDGADTASATAASLPPPLSSPSAPQVLARSEELEGGGTGHTLPASGGFSTAPSRSETGGRKTPTSSPTLLVRKGRKSQWTPAASTDTPSCSGDGSSNDCNGVVTQAVSSVKCAADMQPSPLQAWWSAVCTSGSSSESGRSCLWIELAEGYQETHETLLRQVLVYWGCLHRESCVNSCGALELPINASPLSSSSPSNCSSRKRARNRKRTETNPASDIAPLEDAGRRDNNGLVVLLCPSSLPMEEALRWWTQRTHVEHSFMPPLLAVSMSVDSSSSAARRADRVPSVSREVPTLEEEHELFRGAIEQASRMYCTDPARSLAVSCSAAGHAALTQVLSLGQVFENLQVCADVLRSAAGFPPTSSVVKTLLEEDADVGSLTAALAVTAPTRDTRSSNAGERRCAASLQDRCFAELCRWNDLAAALQRQPRRPLLVLRRMCVDTLHRNDGTSKAPPKGAGVTGSLSTLMGDSKGVLSTSSVACSSLLSQQRRQWVMYGMVLPATRNEDTFASSVCREDRVLASQPPPVALAPLYLSALHLFGRILFASHNYATAVNVVESYARVSQRCLSDYLSGYSCVATGPLRYAVSATIRRYLQVRVQVALAPLLALVSEGTAAQQLTSTRPSASGACVSLPSIPISLSPVVLLARSTWRTVVPSLSCTCNPHLYEQVPRTDDGVKVCRHLAELFHYFITQQFSVVAHQAEPKEQSLQRQQLQSAPTGVDAMPFSRSPQASLCTTLLKKRQLSRCSRSHTSTNNFSSSASHTLSSLPFPVPYASSPDLYAGSERTVRKQERNEAPESESTDSTSSTGPSAQHHLLQHSVTTALSPAKRSNAPRTRPSKMAQRSSPVEAANASVASSAGTSAAGTDFHTQALQYALRLLHERMRDGSGGRSADGGAVSLAAAATGECDSLFHTSGPPAHVRKRTRSDGGTSREAERVRALQLVEQLLRDQLR</sequence>
<feature type="region of interest" description="Disordered" evidence="1">
    <location>
        <begin position="1464"/>
        <end position="1492"/>
    </location>
</feature>
<evidence type="ECO:0008006" key="4">
    <source>
        <dbReference type="Google" id="ProtNLM"/>
    </source>
</evidence>
<dbReference type="eggNOG" id="ENOG502S8JX">
    <property type="taxonomic scope" value="Eukaryota"/>
</dbReference>